<proteinExistence type="predicted"/>
<dbReference type="GO" id="GO:0005549">
    <property type="term" value="F:odorant binding"/>
    <property type="evidence" value="ECO:0007669"/>
    <property type="project" value="InterPro"/>
</dbReference>
<dbReference type="InterPro" id="IPR006170">
    <property type="entry name" value="PBP/GOBP"/>
</dbReference>
<protein>
    <submittedName>
        <fullName evidence="1">Uncharacterized protein</fullName>
    </submittedName>
</protein>
<sequence length="104" mass="12246">MSIILRCNATSQISKRTLNLALIEKSIEEPVSNNFKCFLHCLYYNYEWMDSSGDFRYDAMKEGLTESTLADRAIDYLITTCTKLSEYIHNRPSFHTFQFCYLNF</sequence>
<dbReference type="CDD" id="cd23992">
    <property type="entry name" value="PBP_GOBP"/>
    <property type="match status" value="1"/>
</dbReference>
<dbReference type="EMBL" id="JARGDH010000005">
    <property type="protein sequence ID" value="KAL0267208.1"/>
    <property type="molecule type" value="Genomic_DNA"/>
</dbReference>
<accession>A0AAW2HC76</accession>
<dbReference type="Gene3D" id="1.10.238.20">
    <property type="entry name" value="Pheromone/general odorant binding protein domain"/>
    <property type="match status" value="1"/>
</dbReference>
<dbReference type="Pfam" id="PF01395">
    <property type="entry name" value="PBP_GOBP"/>
    <property type="match status" value="1"/>
</dbReference>
<gene>
    <name evidence="1" type="ORF">PYX00_009550</name>
</gene>
<dbReference type="AlphaFoldDB" id="A0AAW2HC76"/>
<name>A0AAW2HC76_9NEOP</name>
<reference evidence="1" key="1">
    <citation type="journal article" date="2024" name="Gigascience">
        <title>Chromosome-level genome of the poultry shaft louse Menopon gallinae provides insight into the host-switching and adaptive evolution of parasitic lice.</title>
        <authorList>
            <person name="Xu Y."/>
            <person name="Ma L."/>
            <person name="Liu S."/>
            <person name="Liang Y."/>
            <person name="Liu Q."/>
            <person name="He Z."/>
            <person name="Tian L."/>
            <person name="Duan Y."/>
            <person name="Cai W."/>
            <person name="Li H."/>
            <person name="Song F."/>
        </authorList>
    </citation>
    <scope>NUCLEOTIDE SEQUENCE</scope>
    <source>
        <strain evidence="1">Cailab_2023a</strain>
    </source>
</reference>
<dbReference type="InterPro" id="IPR036728">
    <property type="entry name" value="PBP_GOBP_sf"/>
</dbReference>
<organism evidence="1">
    <name type="scientific">Menopon gallinae</name>
    <name type="common">poultry shaft louse</name>
    <dbReference type="NCBI Taxonomy" id="328185"/>
    <lineage>
        <taxon>Eukaryota</taxon>
        <taxon>Metazoa</taxon>
        <taxon>Ecdysozoa</taxon>
        <taxon>Arthropoda</taxon>
        <taxon>Hexapoda</taxon>
        <taxon>Insecta</taxon>
        <taxon>Pterygota</taxon>
        <taxon>Neoptera</taxon>
        <taxon>Paraneoptera</taxon>
        <taxon>Psocodea</taxon>
        <taxon>Troctomorpha</taxon>
        <taxon>Phthiraptera</taxon>
        <taxon>Amblycera</taxon>
        <taxon>Menoponidae</taxon>
        <taxon>Menopon</taxon>
    </lineage>
</organism>
<dbReference type="SUPFAM" id="SSF47565">
    <property type="entry name" value="Insect pheromone/odorant-binding proteins"/>
    <property type="match status" value="1"/>
</dbReference>
<evidence type="ECO:0000313" key="1">
    <source>
        <dbReference type="EMBL" id="KAL0267208.1"/>
    </source>
</evidence>
<comment type="caution">
    <text evidence="1">The sequence shown here is derived from an EMBL/GenBank/DDBJ whole genome shotgun (WGS) entry which is preliminary data.</text>
</comment>